<dbReference type="GO" id="GO:0016787">
    <property type="term" value="F:hydrolase activity"/>
    <property type="evidence" value="ECO:0007669"/>
    <property type="project" value="UniProtKB-KW"/>
</dbReference>
<evidence type="ECO:0000256" key="4">
    <source>
        <dbReference type="ARBA" id="ARBA00023134"/>
    </source>
</evidence>
<dbReference type="GO" id="GO:0005525">
    <property type="term" value="F:GTP binding"/>
    <property type="evidence" value="ECO:0007669"/>
    <property type="project" value="UniProtKB-KW"/>
</dbReference>
<reference evidence="5 6" key="1">
    <citation type="submission" date="2019-07" db="EMBL/GenBank/DDBJ databases">
        <title>New species of Amycolatopsis and Streptomyces.</title>
        <authorList>
            <person name="Duangmal K."/>
            <person name="Teo W.F.A."/>
            <person name="Lipun K."/>
        </authorList>
    </citation>
    <scope>NUCLEOTIDE SEQUENCE [LARGE SCALE GENOMIC DNA]</scope>
    <source>
        <strain evidence="5 6">JCM 30562</strain>
    </source>
</reference>
<keyword evidence="2" id="KW-0547">Nucleotide-binding</keyword>
<dbReference type="PANTHER" id="PTHR42708:SF1">
    <property type="entry name" value="GLIDING MOTILITY PROTEIN MGLA"/>
    <property type="match status" value="1"/>
</dbReference>
<dbReference type="Gene3D" id="3.40.50.300">
    <property type="entry name" value="P-loop containing nucleotide triphosphate hydrolases"/>
    <property type="match status" value="1"/>
</dbReference>
<dbReference type="PANTHER" id="PTHR42708">
    <property type="entry name" value="ATP/GTP-BINDING PROTEIN-RELATED"/>
    <property type="match status" value="1"/>
</dbReference>
<dbReference type="SUPFAM" id="SSF52540">
    <property type="entry name" value="P-loop containing nucleoside triphosphate hydrolases"/>
    <property type="match status" value="1"/>
</dbReference>
<dbReference type="CDD" id="cd00882">
    <property type="entry name" value="Ras_like_GTPase"/>
    <property type="match status" value="1"/>
</dbReference>
<dbReference type="Pfam" id="PF03029">
    <property type="entry name" value="ATP_bind_1"/>
    <property type="match status" value="1"/>
</dbReference>
<organism evidence="5 6">
    <name type="scientific">Amycolatopsis acidiphila</name>
    <dbReference type="NCBI Taxonomy" id="715473"/>
    <lineage>
        <taxon>Bacteria</taxon>
        <taxon>Bacillati</taxon>
        <taxon>Actinomycetota</taxon>
        <taxon>Actinomycetes</taxon>
        <taxon>Pseudonocardiales</taxon>
        <taxon>Pseudonocardiaceae</taxon>
        <taxon>Amycolatopsis</taxon>
    </lineage>
</organism>
<dbReference type="EMBL" id="VJZA01000056">
    <property type="protein sequence ID" value="TVT18761.1"/>
    <property type="molecule type" value="Genomic_DNA"/>
</dbReference>
<dbReference type="AlphaFoldDB" id="A0A558A3B6"/>
<evidence type="ECO:0000313" key="6">
    <source>
        <dbReference type="Proteomes" id="UP000318578"/>
    </source>
</evidence>
<dbReference type="RefSeq" id="WP_144642646.1">
    <property type="nucleotide sequence ID" value="NZ_BNAX01000001.1"/>
</dbReference>
<evidence type="ECO:0000256" key="2">
    <source>
        <dbReference type="ARBA" id="ARBA00022741"/>
    </source>
</evidence>
<name>A0A558A3B6_9PSEU</name>
<evidence type="ECO:0000256" key="1">
    <source>
        <dbReference type="ARBA" id="ARBA00005290"/>
    </source>
</evidence>
<evidence type="ECO:0000256" key="3">
    <source>
        <dbReference type="ARBA" id="ARBA00022801"/>
    </source>
</evidence>
<gene>
    <name evidence="5" type="ORF">FNH06_26620</name>
</gene>
<evidence type="ECO:0000313" key="5">
    <source>
        <dbReference type="EMBL" id="TVT18761.1"/>
    </source>
</evidence>
<accession>A0A558A3B6</accession>
<dbReference type="InterPro" id="IPR004130">
    <property type="entry name" value="Gpn"/>
</dbReference>
<dbReference type="InterPro" id="IPR052705">
    <property type="entry name" value="Gliding_Motility_GTPase"/>
</dbReference>
<comment type="caution">
    <text evidence="5">The sequence shown here is derived from an EMBL/GenBank/DDBJ whole genome shotgun (WGS) entry which is preliminary data.</text>
</comment>
<keyword evidence="3" id="KW-0378">Hydrolase</keyword>
<keyword evidence="6" id="KW-1185">Reference proteome</keyword>
<keyword evidence="4" id="KW-0342">GTP-binding</keyword>
<protein>
    <submittedName>
        <fullName evidence="5">ATP/GTP-binding protein</fullName>
    </submittedName>
</protein>
<dbReference type="OrthoDB" id="3371691at2"/>
<dbReference type="Proteomes" id="UP000318578">
    <property type="component" value="Unassembled WGS sequence"/>
</dbReference>
<proteinExistence type="inferred from homology"/>
<sequence length="205" mass="22200">MDSTSSSGRTSGAVIPTPVKIVVAGGFGAGKTTMVASVSEIVPLSTEEVMTQASDGIDDLTGVERKTTTTVALDFGRITISPHTVLYLFGTPGQDRFWFMWDELARGAIGTVVLVDTRRLNSSFAAIDFFERRKIPFIVAVNRFDGADDYEEPEIRRALALAPGVPVMFFDARQRESSKLALIRLVRYAMDKLPPEPAQLVGAGG</sequence>
<dbReference type="InterPro" id="IPR027417">
    <property type="entry name" value="P-loop_NTPase"/>
</dbReference>
<comment type="similarity">
    <text evidence="1">Belongs to the GPN-loop GTPase family.</text>
</comment>